<name>A0ABQ8ISS2_DERPT</name>
<proteinExistence type="predicted"/>
<feature type="compositionally biased region" description="Polar residues" evidence="1">
    <location>
        <begin position="39"/>
        <end position="65"/>
    </location>
</feature>
<protein>
    <submittedName>
        <fullName evidence="2">Uncharacterized protein</fullName>
    </submittedName>
</protein>
<evidence type="ECO:0000313" key="2">
    <source>
        <dbReference type="EMBL" id="KAH9413375.1"/>
    </source>
</evidence>
<feature type="region of interest" description="Disordered" evidence="1">
    <location>
        <begin position="1"/>
        <end position="65"/>
    </location>
</feature>
<organism evidence="2 3">
    <name type="scientific">Dermatophagoides pteronyssinus</name>
    <name type="common">European house dust mite</name>
    <dbReference type="NCBI Taxonomy" id="6956"/>
    <lineage>
        <taxon>Eukaryota</taxon>
        <taxon>Metazoa</taxon>
        <taxon>Ecdysozoa</taxon>
        <taxon>Arthropoda</taxon>
        <taxon>Chelicerata</taxon>
        <taxon>Arachnida</taxon>
        <taxon>Acari</taxon>
        <taxon>Acariformes</taxon>
        <taxon>Sarcoptiformes</taxon>
        <taxon>Astigmata</taxon>
        <taxon>Psoroptidia</taxon>
        <taxon>Analgoidea</taxon>
        <taxon>Pyroglyphidae</taxon>
        <taxon>Dermatophagoidinae</taxon>
        <taxon>Dermatophagoides</taxon>
    </lineage>
</organism>
<accession>A0ABQ8ISS2</accession>
<comment type="caution">
    <text evidence="2">The sequence shown here is derived from an EMBL/GenBank/DDBJ whole genome shotgun (WGS) entry which is preliminary data.</text>
</comment>
<reference evidence="2 3" key="2">
    <citation type="journal article" date="2022" name="Mol. Biol. Evol.">
        <title>Comparative Genomics Reveals Insights into the Divergent Evolution of Astigmatic Mites and Household Pest Adaptations.</title>
        <authorList>
            <person name="Xiong Q."/>
            <person name="Wan A.T."/>
            <person name="Liu X."/>
            <person name="Fung C.S."/>
            <person name="Xiao X."/>
            <person name="Malainual N."/>
            <person name="Hou J."/>
            <person name="Wang L."/>
            <person name="Wang M."/>
            <person name="Yang K.Y."/>
            <person name="Cui Y."/>
            <person name="Leung E.L."/>
            <person name="Nong W."/>
            <person name="Shin S.K."/>
            <person name="Au S.W."/>
            <person name="Jeong K.Y."/>
            <person name="Chew F.T."/>
            <person name="Hui J.H."/>
            <person name="Leung T.F."/>
            <person name="Tungtrongchitr A."/>
            <person name="Zhong N."/>
            <person name="Liu Z."/>
            <person name="Tsui S.K."/>
        </authorList>
    </citation>
    <scope>NUCLEOTIDE SEQUENCE [LARGE SCALE GENOMIC DNA]</scope>
    <source>
        <strain evidence="2">Derp</strain>
    </source>
</reference>
<reference evidence="2 3" key="1">
    <citation type="journal article" date="2018" name="J. Allergy Clin. Immunol.">
        <title>High-quality assembly of Dermatophagoides pteronyssinus genome and transcriptome reveals a wide range of novel allergens.</title>
        <authorList>
            <person name="Liu X.Y."/>
            <person name="Yang K.Y."/>
            <person name="Wang M.Q."/>
            <person name="Kwok J.S."/>
            <person name="Zeng X."/>
            <person name="Yang Z."/>
            <person name="Xiao X.J."/>
            <person name="Lau C.P."/>
            <person name="Li Y."/>
            <person name="Huang Z.M."/>
            <person name="Ba J.G."/>
            <person name="Yim A.K."/>
            <person name="Ouyang C.Y."/>
            <person name="Ngai S.M."/>
            <person name="Chan T.F."/>
            <person name="Leung E.L."/>
            <person name="Liu L."/>
            <person name="Liu Z.G."/>
            <person name="Tsui S.K."/>
        </authorList>
    </citation>
    <scope>NUCLEOTIDE SEQUENCE [LARGE SCALE GENOMIC DNA]</scope>
    <source>
        <strain evidence="2">Derp</strain>
    </source>
</reference>
<dbReference type="EMBL" id="NJHN03000121">
    <property type="protein sequence ID" value="KAH9413375.1"/>
    <property type="molecule type" value="Genomic_DNA"/>
</dbReference>
<evidence type="ECO:0000313" key="3">
    <source>
        <dbReference type="Proteomes" id="UP000887458"/>
    </source>
</evidence>
<sequence>MCSTNKISLTRRGSGGGGGEPISVTEIPESETRTERIAHNTQLPSLSRNGSTSSLVTKTRLSVPL</sequence>
<keyword evidence="3" id="KW-1185">Reference proteome</keyword>
<gene>
    <name evidence="2" type="ORF">DERP_007851</name>
</gene>
<dbReference type="Proteomes" id="UP000887458">
    <property type="component" value="Unassembled WGS sequence"/>
</dbReference>
<evidence type="ECO:0000256" key="1">
    <source>
        <dbReference type="SAM" id="MobiDB-lite"/>
    </source>
</evidence>